<sequence length="1050" mass="123779">MTNVITLLFVLFLCILKYNWGYKEKINYPRFFLDNSSNVTQNKIMFMGKYDNIKKRCRNKLNVNNNITVGELKIGKVYDVINNDIYVKLKNENEDTVIIKRENNYLLENELLYDYLVNSNLIGRALYSKLLKRITENGKGKKGTNGASTLGLLSVPTDAIDVDASTDSTDSSNCVVLIKEINEKDEIVGELYTNEIIKRKEKIYDKLTELKNLEKRIFIKIIKNVRNKYFVVLINDCIRGYLLYDEEDKDEKTLLLNSLKGLAQKLSAYIIDVNKKLEYVFLSLKKYAKHILNEKLEELQHTVIVENLFENNYFKAEVSHFCNEGNNIIVKIFESKNNTIKVKIKSHHIINTRNILRNFDQIKSKVITNEFMKHSTNTSDEGQEEKKNFSQMEIQKDDYDEYNTLQQNKKRKGMSKKEYMEKFKKFKEELYGCKEVDALKYINVDDYIYKKEKLLYVRIINKTLDKNMYEGSMINGDTLSQEIYNLMTKMASKQNIVTEYDDKLRYPSSVLGFFNNYVILSTRILRPDVNNGDIGSGNSGDGHSANVATTGCSKVGGENVKDVITLIEKRYIDYENLKKGDIFFTRFDNIKRRNIRNIFHLPNSTINKVYNTYFKREKDMLILNSIREKKKNIHELGPKRDNNAEETDVRTCVSSGSGECIGRDEGRISDGNSDMPSKYIERNKALDQKIFEEIFFEKHNIYIMRGELHKDTEYRLNKNNIDKSFKSLKHICDTYYSGINKAYHLYPSIREEYILAYLGKDNYKVYRKMVADYFSLNENSYKELLQVECEELASTVFDFVYENPKELTVELVNNYNRHLYEKMKMLNINELNYVLKDLKKLKNKLFIYPCSYETKKGRINLVLNNQKPITKQHIMNLNIDEDVKRELLKAYKNFINPLDYIKDLILKKKQAKCKENSKMPVIYLLVEETINLYENSAKDVEPHTEEQLEVFKAHILKKRKNVHIVENDNDNFRGDLFDPENSQLRRILNMIKEDLEKQKKKNKMDEVDKYYEEEQKSYSDATDLYKIFPQLEEMDKLTEDMFYMKIPFVE</sequence>
<evidence type="ECO:0000256" key="1">
    <source>
        <dbReference type="SAM" id="SignalP"/>
    </source>
</evidence>
<dbReference type="Proteomes" id="UP000219799">
    <property type="component" value="Chromosome 12"/>
</dbReference>
<accession>A0A1C3L128</accession>
<dbReference type="EMBL" id="LT594500">
    <property type="protein sequence ID" value="SBT80234.1"/>
    <property type="molecule type" value="Genomic_DNA"/>
</dbReference>
<evidence type="ECO:0000313" key="2">
    <source>
        <dbReference type="EMBL" id="SBT80234.1"/>
    </source>
</evidence>
<gene>
    <name evidence="2" type="primary">PmlGA01_120040000</name>
    <name evidence="2" type="ORF">PMLGA01_120040000</name>
</gene>
<feature type="chain" id="PRO_5008678279" description="Reticulocyte binding protein 2 homolog B" evidence="1">
    <location>
        <begin position="22"/>
        <end position="1050"/>
    </location>
</feature>
<keyword evidence="1" id="KW-0732">Signal</keyword>
<evidence type="ECO:0008006" key="4">
    <source>
        <dbReference type="Google" id="ProtNLM"/>
    </source>
</evidence>
<feature type="signal peptide" evidence="1">
    <location>
        <begin position="1"/>
        <end position="21"/>
    </location>
</feature>
<organism evidence="2 3">
    <name type="scientific">Plasmodium malariae</name>
    <dbReference type="NCBI Taxonomy" id="5858"/>
    <lineage>
        <taxon>Eukaryota</taxon>
        <taxon>Sar</taxon>
        <taxon>Alveolata</taxon>
        <taxon>Apicomplexa</taxon>
        <taxon>Aconoidasida</taxon>
        <taxon>Haemosporida</taxon>
        <taxon>Plasmodiidae</taxon>
        <taxon>Plasmodium</taxon>
        <taxon>Plasmodium (Plasmodium)</taxon>
    </lineage>
</organism>
<protein>
    <recommendedName>
        <fullName evidence="4">Reticulocyte binding protein 2 homolog B</fullName>
    </recommendedName>
</protein>
<evidence type="ECO:0000313" key="3">
    <source>
        <dbReference type="Proteomes" id="UP000219799"/>
    </source>
</evidence>
<dbReference type="VEuPathDB" id="PlasmoDB:PmUG01_12046100"/>
<name>A0A1C3L128_PLAMA</name>
<dbReference type="AlphaFoldDB" id="A0A1C3L128"/>
<proteinExistence type="predicted"/>
<reference evidence="2 3" key="1">
    <citation type="submission" date="2016-06" db="EMBL/GenBank/DDBJ databases">
        <authorList>
            <consortium name="Pathogen Informatics"/>
        </authorList>
    </citation>
    <scope>NUCLEOTIDE SEQUENCE [LARGE SCALE GENOMIC DNA]</scope>
    <source>
        <strain evidence="2">PmlGA01</strain>
    </source>
</reference>